<evidence type="ECO:0000313" key="1">
    <source>
        <dbReference type="EMBL" id="KAK4377411.1"/>
    </source>
</evidence>
<protein>
    <submittedName>
        <fullName evidence="1">Uncharacterized protein</fullName>
    </submittedName>
</protein>
<comment type="caution">
    <text evidence="1">The sequence shown here is derived from an EMBL/GenBank/DDBJ whole genome shotgun (WGS) entry which is preliminary data.</text>
</comment>
<dbReference type="AlphaFoldDB" id="A0AAE1VUC1"/>
<sequence length="572" mass="64093">MENRGRGAVGGWQRVLARVLEEVPQKYTKIENGRKVTHGGKAGEKYMRLLNSIKPDSIPPTSGPSAKCHIHGFNLRAKLTRNSVTFPCLCIVIYYVEDMADLIMSFLSVSELELLKKGVFGYFMELGDSLSGCLRNLRTMVCGSYCRYMIGFPYALNICAFEVFPALCEFLKYKAQKLSRMLCWGPSKQPVYRVIIDNFFHAEHGVVSDLKKKLDDERTTIDTGSRLNSRFEELDKKIVRVINAVDNLICLHDETKSCFIAAESVKRTCLESRIDGLESKFVSVIYTIESLVRVHRENKSCLACGFDKRHSVLADPMNDVVKFDLHSQTDLQPFLEDMLCKSTSTIKESAYVLHILCDAAASTPNELYGKTQTLSQIEEQITEEKKTLDLKAPNSNEGLPSPNPLKVVATAEVSRKRHRCENGIEDDSGFPHWDLITPYNDSSTVDKQFSGIDTNFSGYASPVVGTRDAIEGRQKANLEDLQEISTKQLPTEVSNDDGENTLIIFSGVLHKVPPIIAFPLRSVPCVEETVAEGIQRNFIDGVERIDNSKGSENEYLDVELQEIVILASFVVE</sequence>
<dbReference type="EMBL" id="JAVYJV010000002">
    <property type="protein sequence ID" value="KAK4377411.1"/>
    <property type="molecule type" value="Genomic_DNA"/>
</dbReference>
<gene>
    <name evidence="1" type="ORF">RND71_003707</name>
</gene>
<proteinExistence type="predicted"/>
<keyword evidence="2" id="KW-1185">Reference proteome</keyword>
<dbReference type="Proteomes" id="UP001291623">
    <property type="component" value="Unassembled WGS sequence"/>
</dbReference>
<name>A0AAE1VUC1_9SOLA</name>
<evidence type="ECO:0000313" key="2">
    <source>
        <dbReference type="Proteomes" id="UP001291623"/>
    </source>
</evidence>
<organism evidence="1 2">
    <name type="scientific">Anisodus tanguticus</name>
    <dbReference type="NCBI Taxonomy" id="243964"/>
    <lineage>
        <taxon>Eukaryota</taxon>
        <taxon>Viridiplantae</taxon>
        <taxon>Streptophyta</taxon>
        <taxon>Embryophyta</taxon>
        <taxon>Tracheophyta</taxon>
        <taxon>Spermatophyta</taxon>
        <taxon>Magnoliopsida</taxon>
        <taxon>eudicotyledons</taxon>
        <taxon>Gunneridae</taxon>
        <taxon>Pentapetalae</taxon>
        <taxon>asterids</taxon>
        <taxon>lamiids</taxon>
        <taxon>Solanales</taxon>
        <taxon>Solanaceae</taxon>
        <taxon>Solanoideae</taxon>
        <taxon>Hyoscyameae</taxon>
        <taxon>Anisodus</taxon>
    </lineage>
</organism>
<reference evidence="1" key="1">
    <citation type="submission" date="2023-12" db="EMBL/GenBank/DDBJ databases">
        <title>Genome assembly of Anisodus tanguticus.</title>
        <authorList>
            <person name="Wang Y.-J."/>
        </authorList>
    </citation>
    <scope>NUCLEOTIDE SEQUENCE</scope>
    <source>
        <strain evidence="1">KB-2021</strain>
        <tissue evidence="1">Leaf</tissue>
    </source>
</reference>
<accession>A0AAE1VUC1</accession>